<dbReference type="RefSeq" id="WP_006882193.1">
    <property type="nucleotide sequence ID" value="NZ_AOIU01000006.1"/>
</dbReference>
<name>M0D4B4_9EURY</name>
<evidence type="ECO:0000256" key="1">
    <source>
        <dbReference type="ARBA" id="ARBA00006484"/>
    </source>
</evidence>
<keyword evidence="3" id="KW-1185">Reference proteome</keyword>
<dbReference type="PANTHER" id="PTHR42760">
    <property type="entry name" value="SHORT-CHAIN DEHYDROGENASES/REDUCTASES FAMILY MEMBER"/>
    <property type="match status" value="1"/>
</dbReference>
<dbReference type="SUPFAM" id="SSF51735">
    <property type="entry name" value="NAD(P)-binding Rossmann-fold domains"/>
    <property type="match status" value="1"/>
</dbReference>
<gene>
    <name evidence="2" type="ORF">C475_02598</name>
</gene>
<dbReference type="NCBIfam" id="NF005559">
    <property type="entry name" value="PRK07231.1"/>
    <property type="match status" value="1"/>
</dbReference>
<dbReference type="eggNOG" id="arCOG01259">
    <property type="taxonomic scope" value="Archaea"/>
</dbReference>
<sequence>MDLDLSGKTALVTGGGRGNGRAIALELAEHGADVIVNDLDEDVANDTAATIRDRDDDSDAVGVAADVTDEAEVEAMVEHGVEELGSVDILVNNAGVGNAGPFLDEGHDDDFRLNIEVHLFGSINCTRAVVDGMIEDGYGKIINITSIHTKNGVGQSPQYDVGKYSLLGLTKSLALELGHEGIRVNAVAPGWVDTRMTEGFSEAVTEQIEDLNPLGYFAQPEDIANGATFLASPAADYVNGHELRVDGGQVPIPDWRLDNR</sequence>
<protein>
    <submittedName>
        <fullName evidence="2">3-oxoacyl-ACP reductase</fullName>
    </submittedName>
</protein>
<dbReference type="PANTHER" id="PTHR42760:SF40">
    <property type="entry name" value="3-OXOACYL-[ACYL-CARRIER-PROTEIN] REDUCTASE, CHLOROPLASTIC"/>
    <property type="match status" value="1"/>
</dbReference>
<comment type="caution">
    <text evidence="2">The sequence shown here is derived from an EMBL/GenBank/DDBJ whole genome shotgun (WGS) entry which is preliminary data.</text>
</comment>
<dbReference type="Gene3D" id="3.40.50.720">
    <property type="entry name" value="NAD(P)-binding Rossmann-like Domain"/>
    <property type="match status" value="1"/>
</dbReference>
<organism evidence="2 3">
    <name type="scientific">Halosimplex carlsbadense 2-9-1</name>
    <dbReference type="NCBI Taxonomy" id="797114"/>
    <lineage>
        <taxon>Archaea</taxon>
        <taxon>Methanobacteriati</taxon>
        <taxon>Methanobacteriota</taxon>
        <taxon>Stenosarchaea group</taxon>
        <taxon>Halobacteria</taxon>
        <taxon>Halobacteriales</taxon>
        <taxon>Haloarculaceae</taxon>
        <taxon>Halosimplex</taxon>
    </lineage>
</organism>
<dbReference type="STRING" id="797114.C475_02598"/>
<dbReference type="Pfam" id="PF13561">
    <property type="entry name" value="adh_short_C2"/>
    <property type="match status" value="1"/>
</dbReference>
<comment type="similarity">
    <text evidence="1">Belongs to the short-chain dehydrogenases/reductases (SDR) family.</text>
</comment>
<dbReference type="OrthoDB" id="24596at2157"/>
<dbReference type="EMBL" id="AOIU01000006">
    <property type="protein sequence ID" value="ELZ29502.1"/>
    <property type="molecule type" value="Genomic_DNA"/>
</dbReference>
<dbReference type="FunFam" id="3.40.50.720:FF:000084">
    <property type="entry name" value="Short-chain dehydrogenase reductase"/>
    <property type="match status" value="1"/>
</dbReference>
<accession>M0D4B4</accession>
<dbReference type="InterPro" id="IPR036291">
    <property type="entry name" value="NAD(P)-bd_dom_sf"/>
</dbReference>
<proteinExistence type="inferred from homology"/>
<evidence type="ECO:0000313" key="3">
    <source>
        <dbReference type="Proteomes" id="UP000011626"/>
    </source>
</evidence>
<evidence type="ECO:0000313" key="2">
    <source>
        <dbReference type="EMBL" id="ELZ29502.1"/>
    </source>
</evidence>
<dbReference type="PRINTS" id="PR00081">
    <property type="entry name" value="GDHRDH"/>
</dbReference>
<reference evidence="2 3" key="1">
    <citation type="journal article" date="2014" name="PLoS Genet.">
        <title>Phylogenetically driven sequencing of extremely halophilic archaea reveals strategies for static and dynamic osmo-response.</title>
        <authorList>
            <person name="Becker E.A."/>
            <person name="Seitzer P.M."/>
            <person name="Tritt A."/>
            <person name="Larsen D."/>
            <person name="Krusor M."/>
            <person name="Yao A.I."/>
            <person name="Wu D."/>
            <person name="Madern D."/>
            <person name="Eisen J.A."/>
            <person name="Darling A.E."/>
            <person name="Facciotti M.T."/>
        </authorList>
    </citation>
    <scope>NUCLEOTIDE SEQUENCE [LARGE SCALE GENOMIC DNA]</scope>
    <source>
        <strain evidence="2 3">2-9-1</strain>
    </source>
</reference>
<dbReference type="GO" id="GO:0016616">
    <property type="term" value="F:oxidoreductase activity, acting on the CH-OH group of donors, NAD or NADP as acceptor"/>
    <property type="evidence" value="ECO:0007669"/>
    <property type="project" value="TreeGrafter"/>
</dbReference>
<dbReference type="InterPro" id="IPR002347">
    <property type="entry name" value="SDR_fam"/>
</dbReference>
<dbReference type="PRINTS" id="PR00080">
    <property type="entry name" value="SDRFAMILY"/>
</dbReference>
<dbReference type="Proteomes" id="UP000011626">
    <property type="component" value="Unassembled WGS sequence"/>
</dbReference>
<dbReference type="GO" id="GO:0030497">
    <property type="term" value="P:fatty acid elongation"/>
    <property type="evidence" value="ECO:0007669"/>
    <property type="project" value="TreeGrafter"/>
</dbReference>
<dbReference type="PATRIC" id="fig|797114.5.peg.524"/>
<dbReference type="AlphaFoldDB" id="M0D4B4"/>